<sequence length="364" mass="41153">MSERPKNLLGLVPVLNRWKYPILVLSIIAMLGSAGISLLLTNEYQSTTIIYPANILSVDPDRILQGEKIEVTGSSVELDRLTTIATSEQLAYFMIYKYKLYLDYGYQDMESDINKFGAMNMWYTNLDVRPNDRDALEISFISHDKYKAAAIANDIAARIDVLNQELPLENRKRVMEIYKDQYNYYSKAYLNLRDSLNEVRKNYGIYGLADEGYHLSKSVIETQTELAQAKGELEVMQQSGGSTTALKARINGLEKALATLTSSGSVYNLNKYAAGLKATKDLDSIQSNMLSRYIKAKANFDNAKIALNGKISTINVVQKAEAANRKIKPIRWLIVAGSTIVTFLLSVIFVSLYELYKRENYRFE</sequence>
<evidence type="ECO:0000313" key="3">
    <source>
        <dbReference type="Proteomes" id="UP000644147"/>
    </source>
</evidence>
<protein>
    <recommendedName>
        <fullName evidence="4">Chain length determinant protein</fullName>
    </recommendedName>
</protein>
<keyword evidence="1" id="KW-0812">Transmembrane</keyword>
<evidence type="ECO:0000313" key="2">
    <source>
        <dbReference type="EMBL" id="MBK0402589.1"/>
    </source>
</evidence>
<dbReference type="EMBL" id="JAEHFX010000002">
    <property type="protein sequence ID" value="MBK0402589.1"/>
    <property type="molecule type" value="Genomic_DNA"/>
</dbReference>
<proteinExistence type="predicted"/>
<keyword evidence="3" id="KW-1185">Reference proteome</keyword>
<evidence type="ECO:0000256" key="1">
    <source>
        <dbReference type="SAM" id="Phobius"/>
    </source>
</evidence>
<gene>
    <name evidence="2" type="ORF">I5M27_06300</name>
</gene>
<accession>A0ABS1BZL0</accession>
<feature type="transmembrane region" description="Helical" evidence="1">
    <location>
        <begin position="20"/>
        <end position="40"/>
    </location>
</feature>
<keyword evidence="1" id="KW-1133">Transmembrane helix</keyword>
<keyword evidence="1" id="KW-0472">Membrane</keyword>
<comment type="caution">
    <text evidence="2">The sequence shown here is derived from an EMBL/GenBank/DDBJ whole genome shotgun (WGS) entry which is preliminary data.</text>
</comment>
<reference evidence="2 3" key="1">
    <citation type="submission" date="2020-12" db="EMBL/GenBank/DDBJ databases">
        <title>Bacterial novel species Adhaeribacter sp. BT258 isolated from soil.</title>
        <authorList>
            <person name="Jung H.-Y."/>
        </authorList>
    </citation>
    <scope>NUCLEOTIDE SEQUENCE [LARGE SCALE GENOMIC DNA]</scope>
    <source>
        <strain evidence="2 3">BT258</strain>
    </source>
</reference>
<dbReference type="Proteomes" id="UP000644147">
    <property type="component" value="Unassembled WGS sequence"/>
</dbReference>
<dbReference type="PANTHER" id="PTHR32309">
    <property type="entry name" value="TYROSINE-PROTEIN KINASE"/>
    <property type="match status" value="1"/>
</dbReference>
<organism evidence="2 3">
    <name type="scientific">Adhaeribacter terrigena</name>
    <dbReference type="NCBI Taxonomy" id="2793070"/>
    <lineage>
        <taxon>Bacteria</taxon>
        <taxon>Pseudomonadati</taxon>
        <taxon>Bacteroidota</taxon>
        <taxon>Cytophagia</taxon>
        <taxon>Cytophagales</taxon>
        <taxon>Hymenobacteraceae</taxon>
        <taxon>Adhaeribacter</taxon>
    </lineage>
</organism>
<dbReference type="PANTHER" id="PTHR32309:SF13">
    <property type="entry name" value="FERRIC ENTEROBACTIN TRANSPORT PROTEIN FEPE"/>
    <property type="match status" value="1"/>
</dbReference>
<evidence type="ECO:0008006" key="4">
    <source>
        <dbReference type="Google" id="ProtNLM"/>
    </source>
</evidence>
<feature type="transmembrane region" description="Helical" evidence="1">
    <location>
        <begin position="332"/>
        <end position="353"/>
    </location>
</feature>
<dbReference type="InterPro" id="IPR050445">
    <property type="entry name" value="Bact_polysacc_biosynth/exp"/>
</dbReference>
<name>A0ABS1BZL0_9BACT</name>
<dbReference type="RefSeq" id="WP_200505332.1">
    <property type="nucleotide sequence ID" value="NZ_JAEHFX010000002.1"/>
</dbReference>